<feature type="signal peptide" evidence="1">
    <location>
        <begin position="1"/>
        <end position="19"/>
    </location>
</feature>
<sequence>MKSNIVAVLMMIMLGFVQVLEIGARRTLPCPVKCAIACLPSLEDYPICYGVCLIKCNKVPISAYNCIAKCGVNKTITVTVDDRGDVTDVVDSCLRNCPNLEE</sequence>
<accession>A0AAQ3N5I0</accession>
<name>A0AAQ3N5I0_VIGMU</name>
<evidence type="ECO:0000313" key="3">
    <source>
        <dbReference type="Proteomes" id="UP001374535"/>
    </source>
</evidence>
<proteinExistence type="predicted"/>
<evidence type="ECO:0000256" key="1">
    <source>
        <dbReference type="SAM" id="SignalP"/>
    </source>
</evidence>
<evidence type="ECO:0000313" key="2">
    <source>
        <dbReference type="EMBL" id="WVZ03608.1"/>
    </source>
</evidence>
<dbReference type="EMBL" id="CP144694">
    <property type="protein sequence ID" value="WVZ03608.1"/>
    <property type="molecule type" value="Genomic_DNA"/>
</dbReference>
<keyword evidence="3" id="KW-1185">Reference proteome</keyword>
<feature type="chain" id="PRO_5043050948" description="Thionin-like protein" evidence="1">
    <location>
        <begin position="20"/>
        <end position="102"/>
    </location>
</feature>
<dbReference type="AlphaFoldDB" id="A0AAQ3N5I0"/>
<keyword evidence="1" id="KW-0732">Signal</keyword>
<gene>
    <name evidence="2" type="ORF">V8G54_024414</name>
</gene>
<protein>
    <recommendedName>
        <fullName evidence="4">Thionin-like protein</fullName>
    </recommendedName>
</protein>
<dbReference type="Proteomes" id="UP001374535">
    <property type="component" value="Chromosome 7"/>
</dbReference>
<reference evidence="2 3" key="1">
    <citation type="journal article" date="2023" name="Life. Sci Alliance">
        <title>Evolutionary insights into 3D genome organization and epigenetic landscape of Vigna mungo.</title>
        <authorList>
            <person name="Junaid A."/>
            <person name="Singh B."/>
            <person name="Bhatia S."/>
        </authorList>
    </citation>
    <scope>NUCLEOTIDE SEQUENCE [LARGE SCALE GENOMIC DNA]</scope>
    <source>
        <strain evidence="2">Urdbean</strain>
    </source>
</reference>
<organism evidence="2 3">
    <name type="scientific">Vigna mungo</name>
    <name type="common">Black gram</name>
    <name type="synonym">Phaseolus mungo</name>
    <dbReference type="NCBI Taxonomy" id="3915"/>
    <lineage>
        <taxon>Eukaryota</taxon>
        <taxon>Viridiplantae</taxon>
        <taxon>Streptophyta</taxon>
        <taxon>Embryophyta</taxon>
        <taxon>Tracheophyta</taxon>
        <taxon>Spermatophyta</taxon>
        <taxon>Magnoliopsida</taxon>
        <taxon>eudicotyledons</taxon>
        <taxon>Gunneridae</taxon>
        <taxon>Pentapetalae</taxon>
        <taxon>rosids</taxon>
        <taxon>fabids</taxon>
        <taxon>Fabales</taxon>
        <taxon>Fabaceae</taxon>
        <taxon>Papilionoideae</taxon>
        <taxon>50 kb inversion clade</taxon>
        <taxon>NPAAA clade</taxon>
        <taxon>indigoferoid/millettioid clade</taxon>
        <taxon>Phaseoleae</taxon>
        <taxon>Vigna</taxon>
    </lineage>
</organism>
<evidence type="ECO:0008006" key="4">
    <source>
        <dbReference type="Google" id="ProtNLM"/>
    </source>
</evidence>